<feature type="domain" description="Phage terminase large subunit N-terminal" evidence="1">
    <location>
        <begin position="20"/>
        <end position="208"/>
    </location>
</feature>
<dbReference type="NCBIfam" id="TIGR01547">
    <property type="entry name" value="phage_term_2"/>
    <property type="match status" value="1"/>
</dbReference>
<dbReference type="EMBL" id="FOCT01000001">
    <property type="protein sequence ID" value="SEM74340.1"/>
    <property type="molecule type" value="Genomic_DNA"/>
</dbReference>
<accession>A0A1H8AUE4</accession>
<evidence type="ECO:0000313" key="3">
    <source>
        <dbReference type="Proteomes" id="UP000183898"/>
    </source>
</evidence>
<dbReference type="InterPro" id="IPR027417">
    <property type="entry name" value="P-loop_NTPase"/>
</dbReference>
<dbReference type="PANTHER" id="PTHR39184">
    <property type="match status" value="1"/>
</dbReference>
<gene>
    <name evidence="2" type="ORF">SAMN05216404_10133</name>
</gene>
<sequence>MTPHRAEFPIKLRFLFEPARYKILYGGRGGAKSWGVARALLIQAAATPLRILCAREFQNSIVESVHHLLKAQIEAIGLNSFYEVQNNVIRGINGSEFIFAGLHSNVTRIKSFEGVDRVWVEEAQTVSKTSWDTLVPTIRKEGSEIWVTYNPELNTDETHQRFVVNPPAGAVVVKINWNDNPWFPEILRREKDELKARDPDAYQNVWEGNCRVMLEGAVYAKELRLAQEEGRIRSVPYDEAKPVHTFFDLGWADNTSIWFAQTVGNELRLIDYYSNSQMPIQHYIGVLQNKGYMYGTDWLPHDARARTLATGRSVEEIMLAAGRKVRIVPNLSIHDGINAARTIFPRCYFDELNCAEGLQSLRHYRFDVDPDSGQFSARPLHDYHSHAADAFRYFAVAIEEDKPAASARGINMKGWRA</sequence>
<dbReference type="InterPro" id="IPR006437">
    <property type="entry name" value="Phage_terminase_lsu"/>
</dbReference>
<dbReference type="InterPro" id="IPR035412">
    <property type="entry name" value="Terminase_L_N"/>
</dbReference>
<dbReference type="Gene3D" id="3.40.50.300">
    <property type="entry name" value="P-loop containing nucleotide triphosphate hydrolases"/>
    <property type="match status" value="1"/>
</dbReference>
<dbReference type="Gene3D" id="3.30.420.280">
    <property type="match status" value="1"/>
</dbReference>
<dbReference type="InterPro" id="IPR052380">
    <property type="entry name" value="Viral_DNA_packaging_terminase"/>
</dbReference>
<dbReference type="Proteomes" id="UP000183898">
    <property type="component" value="Unassembled WGS sequence"/>
</dbReference>
<proteinExistence type="predicted"/>
<evidence type="ECO:0000313" key="2">
    <source>
        <dbReference type="EMBL" id="SEM74340.1"/>
    </source>
</evidence>
<protein>
    <submittedName>
        <fullName evidence="2">Phage terminase large subunit</fullName>
    </submittedName>
</protein>
<evidence type="ECO:0000259" key="1">
    <source>
        <dbReference type="Pfam" id="PF04466"/>
    </source>
</evidence>
<reference evidence="2 3" key="1">
    <citation type="submission" date="2016-10" db="EMBL/GenBank/DDBJ databases">
        <authorList>
            <person name="de Groot N.N."/>
        </authorList>
    </citation>
    <scope>NUCLEOTIDE SEQUENCE [LARGE SCALE GENOMIC DNA]</scope>
    <source>
        <strain evidence="2 3">Nl18</strain>
    </source>
</reference>
<name>A0A1H8AUE4_9PROT</name>
<dbReference type="Pfam" id="PF04466">
    <property type="entry name" value="Terminase_3"/>
    <property type="match status" value="1"/>
</dbReference>
<dbReference type="RefSeq" id="WP_074743597.1">
    <property type="nucleotide sequence ID" value="NZ_FOCT01000001.1"/>
</dbReference>
<dbReference type="AlphaFoldDB" id="A0A1H8AUE4"/>
<organism evidence="2 3">
    <name type="scientific">Nitrosospira multiformis</name>
    <dbReference type="NCBI Taxonomy" id="1231"/>
    <lineage>
        <taxon>Bacteria</taxon>
        <taxon>Pseudomonadati</taxon>
        <taxon>Pseudomonadota</taxon>
        <taxon>Betaproteobacteria</taxon>
        <taxon>Nitrosomonadales</taxon>
        <taxon>Nitrosomonadaceae</taxon>
        <taxon>Nitrosospira</taxon>
    </lineage>
</organism>
<dbReference type="PANTHER" id="PTHR39184:SF1">
    <property type="entry name" value="PBSX PHAGE TERMINASE LARGE SUBUNIT"/>
    <property type="match status" value="1"/>
</dbReference>